<protein>
    <submittedName>
        <fullName evidence="2">Uncharacterized protein</fullName>
    </submittedName>
</protein>
<feature type="region of interest" description="Disordered" evidence="1">
    <location>
        <begin position="23"/>
        <end position="66"/>
    </location>
</feature>
<feature type="compositionally biased region" description="Polar residues" evidence="1">
    <location>
        <begin position="25"/>
        <end position="37"/>
    </location>
</feature>
<proteinExistence type="predicted"/>
<evidence type="ECO:0000256" key="1">
    <source>
        <dbReference type="SAM" id="MobiDB-lite"/>
    </source>
</evidence>
<dbReference type="AlphaFoldDB" id="A0A182D3F9"/>
<accession>A0A182D3F9</accession>
<dbReference type="EMBL" id="AP014854">
    <property type="protein sequence ID" value="BAR99954.1"/>
    <property type="molecule type" value="Genomic_DNA"/>
</dbReference>
<organism evidence="2">
    <name type="scientific">Blastochloris viridis</name>
    <name type="common">Rhodopseudomonas viridis</name>
    <dbReference type="NCBI Taxonomy" id="1079"/>
    <lineage>
        <taxon>Bacteria</taxon>
        <taxon>Pseudomonadati</taxon>
        <taxon>Pseudomonadota</taxon>
        <taxon>Alphaproteobacteria</taxon>
        <taxon>Hyphomicrobiales</taxon>
        <taxon>Blastochloridaceae</taxon>
        <taxon>Blastochloris</taxon>
    </lineage>
</organism>
<sequence length="66" mass="7727">MITLLLSTWSSTMIRIIKRVKRKSFPNNAGRQPSRNVVSVRERRAQRPSRRTSHSAQSVAYQAFRR</sequence>
<reference evidence="2" key="1">
    <citation type="journal article" date="2015" name="Genome Announc.">
        <title>Complete Genome Sequence of the Bacteriochlorophyll b-Producing Photosynthetic Bacterium Blastochloris viridis.</title>
        <authorList>
            <person name="Tsukatani Y."/>
            <person name="Hirose Y."/>
            <person name="Harada J."/>
            <person name="Misawa N."/>
            <person name="Mori K."/>
            <person name="Inoue K."/>
            <person name="Tamiaki H."/>
        </authorList>
    </citation>
    <scope>NUCLEOTIDE SEQUENCE [LARGE SCALE GENOMIC DNA]</scope>
    <source>
        <strain evidence="2">DSM 133</strain>
    </source>
</reference>
<evidence type="ECO:0000313" key="2">
    <source>
        <dbReference type="EMBL" id="BAR99954.1"/>
    </source>
</evidence>
<name>A0A182D3F9_BLAVI</name>
<gene>
    <name evidence="2" type="ORF">BV133_2361</name>
</gene>